<evidence type="ECO:0008006" key="5">
    <source>
        <dbReference type="Google" id="ProtNLM"/>
    </source>
</evidence>
<evidence type="ECO:0000313" key="4">
    <source>
        <dbReference type="Proteomes" id="UP001152747"/>
    </source>
</evidence>
<dbReference type="OrthoDB" id="5826067at2759"/>
<dbReference type="AlphaFoldDB" id="A0A9P1MV58"/>
<evidence type="ECO:0000256" key="2">
    <source>
        <dbReference type="SAM" id="Phobius"/>
    </source>
</evidence>
<feature type="region of interest" description="Disordered" evidence="1">
    <location>
        <begin position="1"/>
        <end position="22"/>
    </location>
</feature>
<keyword evidence="2" id="KW-1133">Transmembrane helix</keyword>
<gene>
    <name evidence="3" type="ORF">CAMP_LOCUS704</name>
</gene>
<keyword evidence="4" id="KW-1185">Reference proteome</keyword>
<dbReference type="Proteomes" id="UP001152747">
    <property type="component" value="Unassembled WGS sequence"/>
</dbReference>
<feature type="transmembrane region" description="Helical" evidence="2">
    <location>
        <begin position="87"/>
        <end position="106"/>
    </location>
</feature>
<sequence length="247" mass="27498">MRLNLKMSFPGQESTEKPRNELNNEQIQQLLNKLSSDEQKELADMMKTCTTEVTTTRGLPITAGILGTLYVARQRLPSQYHFGPKGWPFYAIMGIASLTSVNLLFMGMCRDRVTPRIQQLWNKYQLGNSSTTYEEIRRQNRAGAAAGAGVQGEQPPQRQQGYNYEMPSSPQSASPAQKSDIYQQDLAFTTYDPYANLSNANSGSKNDFDMVSGSSRRSSPPPPSYFDNDAPSYMSGTPSSSGRREFS</sequence>
<proteinExistence type="predicted"/>
<feature type="compositionally biased region" description="Low complexity" evidence="1">
    <location>
        <begin position="167"/>
        <end position="177"/>
    </location>
</feature>
<feature type="region of interest" description="Disordered" evidence="1">
    <location>
        <begin position="197"/>
        <end position="247"/>
    </location>
</feature>
<organism evidence="3 4">
    <name type="scientific">Caenorhabditis angaria</name>
    <dbReference type="NCBI Taxonomy" id="860376"/>
    <lineage>
        <taxon>Eukaryota</taxon>
        <taxon>Metazoa</taxon>
        <taxon>Ecdysozoa</taxon>
        <taxon>Nematoda</taxon>
        <taxon>Chromadorea</taxon>
        <taxon>Rhabditida</taxon>
        <taxon>Rhabditina</taxon>
        <taxon>Rhabditomorpha</taxon>
        <taxon>Rhabditoidea</taxon>
        <taxon>Rhabditidae</taxon>
        <taxon>Peloderinae</taxon>
        <taxon>Caenorhabditis</taxon>
    </lineage>
</organism>
<evidence type="ECO:0000256" key="1">
    <source>
        <dbReference type="SAM" id="MobiDB-lite"/>
    </source>
</evidence>
<accession>A0A9P1MV58</accession>
<name>A0A9P1MV58_9PELO</name>
<dbReference type="EMBL" id="CANHGI010000001">
    <property type="protein sequence ID" value="CAI5438067.1"/>
    <property type="molecule type" value="Genomic_DNA"/>
</dbReference>
<reference evidence="3" key="1">
    <citation type="submission" date="2022-11" db="EMBL/GenBank/DDBJ databases">
        <authorList>
            <person name="Kikuchi T."/>
        </authorList>
    </citation>
    <scope>NUCLEOTIDE SEQUENCE</scope>
    <source>
        <strain evidence="3">PS1010</strain>
    </source>
</reference>
<keyword evidence="2" id="KW-0472">Membrane</keyword>
<protein>
    <recommendedName>
        <fullName evidence="5">OCIA domain-containing protein</fullName>
    </recommendedName>
</protein>
<feature type="region of interest" description="Disordered" evidence="1">
    <location>
        <begin position="140"/>
        <end position="179"/>
    </location>
</feature>
<comment type="caution">
    <text evidence="3">The sequence shown here is derived from an EMBL/GenBank/DDBJ whole genome shotgun (WGS) entry which is preliminary data.</text>
</comment>
<evidence type="ECO:0000313" key="3">
    <source>
        <dbReference type="EMBL" id="CAI5438067.1"/>
    </source>
</evidence>
<keyword evidence="2" id="KW-0812">Transmembrane</keyword>